<feature type="non-terminal residue" evidence="1">
    <location>
        <position position="214"/>
    </location>
</feature>
<reference evidence="1" key="1">
    <citation type="submission" date="2024-09" db="EMBL/GenBank/DDBJ databases">
        <title>Black Yeasts Isolated from many extreme environments.</title>
        <authorList>
            <person name="Coleine C."/>
            <person name="Stajich J.E."/>
            <person name="Selbmann L."/>
        </authorList>
    </citation>
    <scope>NUCLEOTIDE SEQUENCE</scope>
    <source>
        <strain evidence="1">CCFEE 5737</strain>
    </source>
</reference>
<evidence type="ECO:0000313" key="2">
    <source>
        <dbReference type="Proteomes" id="UP001186974"/>
    </source>
</evidence>
<sequence>MPLHSYRSYRRKLGISVSSSSVLRRTYIRPSNAPKPILDIKHIRQSPGLYAQNCVDRNYTALKESPWKILDLYNRRQLVQKDAIEFRKRNNELRRELAKSASMSGDAEGDIQHEGRAAKKAVLDEARHMKEQLGAIDRQEKELEQEMEGLAWALPNLSSQHTPVGEEPAVIEYINEHPESVPGGAERVWKSHVDIGSELSLLDFTGAATTSGWG</sequence>
<dbReference type="EMBL" id="JAWDJW010000394">
    <property type="protein sequence ID" value="KAK3080806.1"/>
    <property type="molecule type" value="Genomic_DNA"/>
</dbReference>
<organism evidence="1 2">
    <name type="scientific">Coniosporium uncinatum</name>
    <dbReference type="NCBI Taxonomy" id="93489"/>
    <lineage>
        <taxon>Eukaryota</taxon>
        <taxon>Fungi</taxon>
        <taxon>Dikarya</taxon>
        <taxon>Ascomycota</taxon>
        <taxon>Pezizomycotina</taxon>
        <taxon>Dothideomycetes</taxon>
        <taxon>Dothideomycetes incertae sedis</taxon>
        <taxon>Coniosporium</taxon>
    </lineage>
</organism>
<comment type="caution">
    <text evidence="1">The sequence shown here is derived from an EMBL/GenBank/DDBJ whole genome shotgun (WGS) entry which is preliminary data.</text>
</comment>
<proteinExistence type="predicted"/>
<protein>
    <submittedName>
        <fullName evidence="1">Uncharacterized protein</fullName>
    </submittedName>
</protein>
<name>A0ACC3DW65_9PEZI</name>
<accession>A0ACC3DW65</accession>
<gene>
    <name evidence="1" type="ORF">LTS18_012930</name>
</gene>
<keyword evidence="2" id="KW-1185">Reference proteome</keyword>
<evidence type="ECO:0000313" key="1">
    <source>
        <dbReference type="EMBL" id="KAK3080806.1"/>
    </source>
</evidence>
<dbReference type="Proteomes" id="UP001186974">
    <property type="component" value="Unassembled WGS sequence"/>
</dbReference>